<feature type="region of interest" description="Disordered" evidence="1">
    <location>
        <begin position="1"/>
        <end position="41"/>
    </location>
</feature>
<evidence type="ECO:0000313" key="2">
    <source>
        <dbReference type="EMBL" id="KDQ59083.1"/>
    </source>
</evidence>
<dbReference type="OrthoDB" id="5422613at2759"/>
<protein>
    <recommendedName>
        <fullName evidence="4">C2H2-type domain-containing protein</fullName>
    </recommendedName>
</protein>
<proteinExistence type="predicted"/>
<dbReference type="EMBL" id="KL197716">
    <property type="protein sequence ID" value="KDQ59083.1"/>
    <property type="molecule type" value="Genomic_DNA"/>
</dbReference>
<dbReference type="PANTHER" id="PTHR38167">
    <property type="entry name" value="C2H2-TYPE DOMAIN-CONTAINING PROTEIN"/>
    <property type="match status" value="1"/>
</dbReference>
<evidence type="ECO:0008006" key="4">
    <source>
        <dbReference type="Google" id="ProtNLM"/>
    </source>
</evidence>
<evidence type="ECO:0000256" key="1">
    <source>
        <dbReference type="SAM" id="MobiDB-lite"/>
    </source>
</evidence>
<dbReference type="Proteomes" id="UP000027265">
    <property type="component" value="Unassembled WGS sequence"/>
</dbReference>
<reference evidence="3" key="1">
    <citation type="journal article" date="2014" name="Proc. Natl. Acad. Sci. U.S.A.">
        <title>Extensive sampling of basidiomycete genomes demonstrates inadequacy of the white-rot/brown-rot paradigm for wood decay fungi.</title>
        <authorList>
            <person name="Riley R."/>
            <person name="Salamov A.A."/>
            <person name="Brown D.W."/>
            <person name="Nagy L.G."/>
            <person name="Floudas D."/>
            <person name="Held B.W."/>
            <person name="Levasseur A."/>
            <person name="Lombard V."/>
            <person name="Morin E."/>
            <person name="Otillar R."/>
            <person name="Lindquist E.A."/>
            <person name="Sun H."/>
            <person name="LaButti K.M."/>
            <person name="Schmutz J."/>
            <person name="Jabbour D."/>
            <person name="Luo H."/>
            <person name="Baker S.E."/>
            <person name="Pisabarro A.G."/>
            <person name="Walton J.D."/>
            <person name="Blanchette R.A."/>
            <person name="Henrissat B."/>
            <person name="Martin F."/>
            <person name="Cullen D."/>
            <person name="Hibbett D.S."/>
            <person name="Grigoriev I.V."/>
        </authorList>
    </citation>
    <scope>NUCLEOTIDE SEQUENCE [LARGE SCALE GENOMIC DNA]</scope>
    <source>
        <strain evidence="3">MUCL 33604</strain>
    </source>
</reference>
<dbReference type="AlphaFoldDB" id="A0A067PW82"/>
<dbReference type="InParanoid" id="A0A067PW82"/>
<gene>
    <name evidence="2" type="ORF">JAAARDRAFT_651962</name>
</gene>
<organism evidence="2 3">
    <name type="scientific">Jaapia argillacea MUCL 33604</name>
    <dbReference type="NCBI Taxonomy" id="933084"/>
    <lineage>
        <taxon>Eukaryota</taxon>
        <taxon>Fungi</taxon>
        <taxon>Dikarya</taxon>
        <taxon>Basidiomycota</taxon>
        <taxon>Agaricomycotina</taxon>
        <taxon>Agaricomycetes</taxon>
        <taxon>Agaricomycetidae</taxon>
        <taxon>Jaapiales</taxon>
        <taxon>Jaapiaceae</taxon>
        <taxon>Jaapia</taxon>
    </lineage>
</organism>
<name>A0A067PW82_9AGAM</name>
<feature type="compositionally biased region" description="Acidic residues" evidence="1">
    <location>
        <begin position="13"/>
        <end position="25"/>
    </location>
</feature>
<accession>A0A067PW82</accession>
<dbReference type="STRING" id="933084.A0A067PW82"/>
<dbReference type="PANTHER" id="PTHR38167:SF1">
    <property type="entry name" value="C2H2-TYPE DOMAIN-CONTAINING PROTEIN"/>
    <property type="match status" value="1"/>
</dbReference>
<evidence type="ECO:0000313" key="3">
    <source>
        <dbReference type="Proteomes" id="UP000027265"/>
    </source>
</evidence>
<dbReference type="HOGENOM" id="CLU_093552_2_0_1"/>
<keyword evidence="3" id="KW-1185">Reference proteome</keyword>
<sequence>MPEVIDLTLLTDSSDESEVDEEESDSGTMESSQYAEEPLDGPHREQLHVAIGAVPELRLRELVTRLCDHVPTVERAFFKELVVVRELEDEVAEEVKKYGNRKRVREVAPLWEPCANCEEEFDTNEEREEGECEFHPGDLEVDEASFVDWDEDCHGPMDTPSNRRSFPENFTWSCCEADGTTAGCVRGEHIPQGGRKKRRIS</sequence>